<protein>
    <submittedName>
        <fullName evidence="2">Uncharacterized protein</fullName>
    </submittedName>
</protein>
<feature type="compositionally biased region" description="Polar residues" evidence="1">
    <location>
        <begin position="1"/>
        <end position="13"/>
    </location>
</feature>
<evidence type="ECO:0000313" key="2">
    <source>
        <dbReference type="EMBL" id="TKV79516.1"/>
    </source>
</evidence>
<dbReference type="RefSeq" id="WP_137479816.1">
    <property type="nucleotide sequence ID" value="NZ_SZZP01000012.1"/>
</dbReference>
<comment type="caution">
    <text evidence="2">The sequence shown here is derived from an EMBL/GenBank/DDBJ whole genome shotgun (WGS) entry which is preliminary data.</text>
</comment>
<dbReference type="EMBL" id="SZZP01000012">
    <property type="protein sequence ID" value="TKV79516.1"/>
    <property type="molecule type" value="Genomic_DNA"/>
</dbReference>
<dbReference type="AlphaFoldDB" id="A0A4U6S4B4"/>
<feature type="region of interest" description="Disordered" evidence="1">
    <location>
        <begin position="1"/>
        <end position="22"/>
    </location>
</feature>
<dbReference type="Proteomes" id="UP000305095">
    <property type="component" value="Unassembled WGS sequence"/>
</dbReference>
<gene>
    <name evidence="2" type="ORF">FDV58_20260</name>
</gene>
<proteinExistence type="predicted"/>
<sequence length="73" mass="7955">MANVQKSARNNGSFIEGGRAQTPLRQALRAPAFLHSNNPESNPFLMLSLGEARMFKDTPKRVGQVADGRTNVS</sequence>
<reference evidence="2 3" key="1">
    <citation type="submission" date="2019-05" db="EMBL/GenBank/DDBJ databases">
        <title>Draft Genome of Bradyrhizobium elkanii strain SEMIA 938, Used in Commercial Inoculants for Lupinus spp. in Brazil.</title>
        <authorList>
            <person name="Hungria M."/>
            <person name="Delamuta J.R.M."/>
            <person name="Ribeiro R.A."/>
            <person name="Nogueira M.A."/>
        </authorList>
    </citation>
    <scope>NUCLEOTIDE SEQUENCE [LARGE SCALE GENOMIC DNA]</scope>
    <source>
        <strain evidence="2 3">Semia 938</strain>
    </source>
</reference>
<organism evidence="2 3">
    <name type="scientific">Bradyrhizobium elkanii</name>
    <dbReference type="NCBI Taxonomy" id="29448"/>
    <lineage>
        <taxon>Bacteria</taxon>
        <taxon>Pseudomonadati</taxon>
        <taxon>Pseudomonadota</taxon>
        <taxon>Alphaproteobacteria</taxon>
        <taxon>Hyphomicrobiales</taxon>
        <taxon>Nitrobacteraceae</taxon>
        <taxon>Bradyrhizobium</taxon>
    </lineage>
</organism>
<evidence type="ECO:0000313" key="3">
    <source>
        <dbReference type="Proteomes" id="UP000305095"/>
    </source>
</evidence>
<accession>A0A4U6S4B4</accession>
<name>A0A4U6S4B4_BRAEL</name>
<evidence type="ECO:0000256" key="1">
    <source>
        <dbReference type="SAM" id="MobiDB-lite"/>
    </source>
</evidence>